<feature type="chain" id="PRO_5011511045" evidence="1">
    <location>
        <begin position="26"/>
        <end position="180"/>
    </location>
</feature>
<evidence type="ECO:0000256" key="1">
    <source>
        <dbReference type="SAM" id="SignalP"/>
    </source>
</evidence>
<accession>A0A1I7NVA0</accession>
<dbReference type="OrthoDB" id="1364128at2"/>
<keyword evidence="1" id="KW-0732">Signal</keyword>
<dbReference type="RefSeq" id="WP_092869282.1">
    <property type="nucleotide sequence ID" value="NZ_FPCH01000004.1"/>
</dbReference>
<name>A0A1I7NVA0_9HYPH</name>
<dbReference type="PANTHER" id="PTHR39332">
    <property type="entry name" value="BLL4707 PROTEIN"/>
    <property type="match status" value="1"/>
</dbReference>
<dbReference type="Proteomes" id="UP000199423">
    <property type="component" value="Unassembled WGS sequence"/>
</dbReference>
<organism evidence="2 3">
    <name type="scientific">Hyphomicrobium facile</name>
    <dbReference type="NCBI Taxonomy" id="51670"/>
    <lineage>
        <taxon>Bacteria</taxon>
        <taxon>Pseudomonadati</taxon>
        <taxon>Pseudomonadota</taxon>
        <taxon>Alphaproteobacteria</taxon>
        <taxon>Hyphomicrobiales</taxon>
        <taxon>Hyphomicrobiaceae</taxon>
        <taxon>Hyphomicrobium</taxon>
    </lineage>
</organism>
<reference evidence="3" key="1">
    <citation type="submission" date="2016-10" db="EMBL/GenBank/DDBJ databases">
        <authorList>
            <person name="Varghese N."/>
            <person name="Submissions S."/>
        </authorList>
    </citation>
    <scope>NUCLEOTIDE SEQUENCE [LARGE SCALE GENOMIC DNA]</scope>
    <source>
        <strain evidence="3">DSM 1565</strain>
    </source>
</reference>
<sequence>MLKRLLIAATIFGLVPLALTGAAWAHGPSRQKVVESVEINAPADKVWAVIGNFQDASWIPAVAKTEGKGGNDTGATRTLTLQSGGTVEEQLDTYDAAEKSYSYEITKVDVKVLPINDYSSRITVTANGDKTTVEWKGAFYRGYMLNDPPPELSDEVANKAITDLYTSTLAALKKKIEGGS</sequence>
<dbReference type="InterPro" id="IPR023393">
    <property type="entry name" value="START-like_dom_sf"/>
</dbReference>
<proteinExistence type="predicted"/>
<keyword evidence="3" id="KW-1185">Reference proteome</keyword>
<evidence type="ECO:0000313" key="3">
    <source>
        <dbReference type="Proteomes" id="UP000199423"/>
    </source>
</evidence>
<dbReference type="Gene3D" id="3.30.530.20">
    <property type="match status" value="1"/>
</dbReference>
<dbReference type="AlphaFoldDB" id="A0A1I7NVA0"/>
<dbReference type="EMBL" id="FPCH01000004">
    <property type="protein sequence ID" value="SFV38605.1"/>
    <property type="molecule type" value="Genomic_DNA"/>
</dbReference>
<protein>
    <submittedName>
        <fullName evidence="2">Polyketide cyclase / dehydrase and lipid transport</fullName>
    </submittedName>
</protein>
<gene>
    <name evidence="2" type="ORF">SAMN04488557_3752</name>
</gene>
<dbReference type="CDD" id="cd07821">
    <property type="entry name" value="PYR_PYL_RCAR_like"/>
    <property type="match status" value="1"/>
</dbReference>
<dbReference type="SUPFAM" id="SSF55961">
    <property type="entry name" value="Bet v1-like"/>
    <property type="match status" value="1"/>
</dbReference>
<dbReference type="InterPro" id="IPR019587">
    <property type="entry name" value="Polyketide_cyclase/dehydratase"/>
</dbReference>
<dbReference type="STRING" id="51670.SAMN04488557_3752"/>
<evidence type="ECO:0000313" key="2">
    <source>
        <dbReference type="EMBL" id="SFV38605.1"/>
    </source>
</evidence>
<dbReference type="PANTHER" id="PTHR39332:SF7">
    <property type="entry name" value="SRPBCC FAMILY PROTEIN"/>
    <property type="match status" value="1"/>
</dbReference>
<dbReference type="Pfam" id="PF10604">
    <property type="entry name" value="Polyketide_cyc2"/>
    <property type="match status" value="1"/>
</dbReference>
<feature type="signal peptide" evidence="1">
    <location>
        <begin position="1"/>
        <end position="25"/>
    </location>
</feature>